<dbReference type="Proteomes" id="UP000464178">
    <property type="component" value="Chromosome"/>
</dbReference>
<evidence type="ECO:0000313" key="1">
    <source>
        <dbReference type="EMBL" id="VTR96156.1"/>
    </source>
</evidence>
<dbReference type="EMBL" id="LR593886">
    <property type="protein sequence ID" value="VTR96156.1"/>
    <property type="molecule type" value="Genomic_DNA"/>
</dbReference>
<protein>
    <submittedName>
        <fullName evidence="1">Uncharacterized protein</fullName>
    </submittedName>
</protein>
<reference evidence="1 2" key="1">
    <citation type="submission" date="2019-05" db="EMBL/GenBank/DDBJ databases">
        <authorList>
            <consortium name="Science for Life Laboratories"/>
        </authorList>
    </citation>
    <scope>NUCLEOTIDE SEQUENCE [LARGE SCALE GENOMIC DNA]</scope>
    <source>
        <strain evidence="1">Soil9</strain>
    </source>
</reference>
<organism evidence="1 2">
    <name type="scientific">Gemmata massiliana</name>
    <dbReference type="NCBI Taxonomy" id="1210884"/>
    <lineage>
        <taxon>Bacteria</taxon>
        <taxon>Pseudomonadati</taxon>
        <taxon>Planctomycetota</taxon>
        <taxon>Planctomycetia</taxon>
        <taxon>Gemmatales</taxon>
        <taxon>Gemmataceae</taxon>
        <taxon>Gemmata</taxon>
    </lineage>
</organism>
<gene>
    <name evidence="1" type="ORF">SOIL9_15580</name>
</gene>
<accession>A0A6P2D6R5</accession>
<dbReference type="KEGG" id="gms:SOIL9_15580"/>
<keyword evidence="2" id="KW-1185">Reference proteome</keyword>
<proteinExistence type="predicted"/>
<evidence type="ECO:0000313" key="2">
    <source>
        <dbReference type="Proteomes" id="UP000464178"/>
    </source>
</evidence>
<sequence>MAAVLGHLRANWRDLNDLVPERLGIVPGERVRASVARVGLQLDDAVRGPFGTSSLGMSGLTALTLPGWQFGRGRLGMWRVG</sequence>
<name>A0A6P2D6R5_9BACT</name>
<dbReference type="AlphaFoldDB" id="A0A6P2D6R5"/>